<gene>
    <name evidence="3" type="primary">cheD</name>
    <name evidence="4" type="ORF">J7W16_12820</name>
</gene>
<comment type="function">
    <text evidence="3">Probably deamidates glutamine residues to glutamate on methyl-accepting chemotaxis receptors (MCPs), playing an important role in chemotaxis.</text>
</comment>
<evidence type="ECO:0000313" key="5">
    <source>
        <dbReference type="Proteomes" id="UP000678228"/>
    </source>
</evidence>
<dbReference type="PANTHER" id="PTHR35147">
    <property type="entry name" value="CHEMORECEPTOR GLUTAMINE DEAMIDASE CHED-RELATED"/>
    <property type="match status" value="1"/>
</dbReference>
<dbReference type="SUPFAM" id="SSF64438">
    <property type="entry name" value="CNF1/YfiH-like putative cysteine hydrolases"/>
    <property type="match status" value="1"/>
</dbReference>
<dbReference type="GO" id="GO:0050568">
    <property type="term" value="F:protein-glutamine glutaminase activity"/>
    <property type="evidence" value="ECO:0007669"/>
    <property type="project" value="UniProtKB-UniRule"/>
</dbReference>
<proteinExistence type="inferred from homology"/>
<comment type="catalytic activity">
    <reaction evidence="3">
        <text>L-glutaminyl-[protein] + H2O = L-glutamyl-[protein] + NH4(+)</text>
        <dbReference type="Rhea" id="RHEA:16441"/>
        <dbReference type="Rhea" id="RHEA-COMP:10207"/>
        <dbReference type="Rhea" id="RHEA-COMP:10208"/>
        <dbReference type="ChEBI" id="CHEBI:15377"/>
        <dbReference type="ChEBI" id="CHEBI:28938"/>
        <dbReference type="ChEBI" id="CHEBI:29973"/>
        <dbReference type="ChEBI" id="CHEBI:30011"/>
        <dbReference type="EC" id="3.5.1.44"/>
    </reaction>
</comment>
<dbReference type="AlphaFoldDB" id="A0A941ANU0"/>
<keyword evidence="2 3" id="KW-0378">Hydrolase</keyword>
<keyword evidence="5" id="KW-1185">Reference proteome</keyword>
<reference evidence="4" key="1">
    <citation type="submission" date="2021-03" db="EMBL/GenBank/DDBJ databases">
        <title>Bacillus suaedae sp. nov., isolated from Suaeda aralocaspica.</title>
        <authorList>
            <person name="Lei R.F.R."/>
        </authorList>
    </citation>
    <scope>NUCLEOTIDE SEQUENCE</scope>
    <source>
        <strain evidence="4">YZJH907-2</strain>
    </source>
</reference>
<accession>A0A941ANU0</accession>
<dbReference type="Proteomes" id="UP000678228">
    <property type="component" value="Unassembled WGS sequence"/>
</dbReference>
<dbReference type="InterPro" id="IPR038592">
    <property type="entry name" value="CheD-like_sf"/>
</dbReference>
<dbReference type="RefSeq" id="WP_210597718.1">
    <property type="nucleotide sequence ID" value="NZ_JAGKSQ010000005.1"/>
</dbReference>
<dbReference type="PANTHER" id="PTHR35147:SF1">
    <property type="entry name" value="CHEMORECEPTOR GLUTAMINE DEAMIDASE CHED-RELATED"/>
    <property type="match status" value="1"/>
</dbReference>
<dbReference type="InterPro" id="IPR011324">
    <property type="entry name" value="Cytotoxic_necrot_fac-like_cat"/>
</dbReference>
<dbReference type="EC" id="3.5.1.44" evidence="3"/>
<evidence type="ECO:0000313" key="4">
    <source>
        <dbReference type="EMBL" id="MBP3952015.1"/>
    </source>
</evidence>
<dbReference type="Gene3D" id="3.30.1330.200">
    <property type="match status" value="1"/>
</dbReference>
<keyword evidence="1 3" id="KW-0145">Chemotaxis</keyword>
<dbReference type="InterPro" id="IPR005659">
    <property type="entry name" value="Chemorcpt_Glu_NH3ase_CheD"/>
</dbReference>
<comment type="similarity">
    <text evidence="3">Belongs to the CheD family.</text>
</comment>
<evidence type="ECO:0000256" key="2">
    <source>
        <dbReference type="ARBA" id="ARBA00022801"/>
    </source>
</evidence>
<evidence type="ECO:0000256" key="3">
    <source>
        <dbReference type="HAMAP-Rule" id="MF_01440"/>
    </source>
</evidence>
<dbReference type="EMBL" id="JAGKSQ010000005">
    <property type="protein sequence ID" value="MBP3952015.1"/>
    <property type="molecule type" value="Genomic_DNA"/>
</dbReference>
<dbReference type="GO" id="GO:0006935">
    <property type="term" value="P:chemotaxis"/>
    <property type="evidence" value="ECO:0007669"/>
    <property type="project" value="UniProtKB-UniRule"/>
</dbReference>
<evidence type="ECO:0000256" key="1">
    <source>
        <dbReference type="ARBA" id="ARBA00022500"/>
    </source>
</evidence>
<dbReference type="HAMAP" id="MF_01440">
    <property type="entry name" value="CheD"/>
    <property type="match status" value="1"/>
</dbReference>
<sequence length="162" mass="17412">MSDVIKVGMADLNVATPPHSIRTSGLGSCVGVIIYDDRTGISGMAHVMLPSSELSSQQVLNIAKYADTAIPDLLRRLESKGVQKYNLKAKIAGGAQMFSFSTGNDLMRIGPRNVEAVKTILNNLQIPILAEDVGGKSGRTIEFSTLSKMLHIRTVNQGTKEI</sequence>
<dbReference type="Pfam" id="PF03975">
    <property type="entry name" value="CheD"/>
    <property type="match status" value="1"/>
</dbReference>
<protein>
    <recommendedName>
        <fullName evidence="3">Probable chemoreceptor glutamine deamidase CheD</fullName>
        <ecNumber evidence="3">3.5.1.44</ecNumber>
    </recommendedName>
</protein>
<comment type="caution">
    <text evidence="4">The sequence shown here is derived from an EMBL/GenBank/DDBJ whole genome shotgun (WGS) entry which is preliminary data.</text>
</comment>
<organism evidence="4 5">
    <name type="scientific">Halalkalibacter suaedae</name>
    <dbReference type="NCBI Taxonomy" id="2822140"/>
    <lineage>
        <taxon>Bacteria</taxon>
        <taxon>Bacillati</taxon>
        <taxon>Bacillota</taxon>
        <taxon>Bacilli</taxon>
        <taxon>Bacillales</taxon>
        <taxon>Bacillaceae</taxon>
        <taxon>Halalkalibacter</taxon>
    </lineage>
</organism>
<dbReference type="CDD" id="cd16352">
    <property type="entry name" value="CheD"/>
    <property type="match status" value="1"/>
</dbReference>
<name>A0A941ANU0_9BACI</name>